<dbReference type="GeneID" id="59330289"/>
<organism evidence="1 2">
    <name type="scientific">Letharia lupina</name>
    <dbReference type="NCBI Taxonomy" id="560253"/>
    <lineage>
        <taxon>Eukaryota</taxon>
        <taxon>Fungi</taxon>
        <taxon>Dikarya</taxon>
        <taxon>Ascomycota</taxon>
        <taxon>Pezizomycotina</taxon>
        <taxon>Lecanoromycetes</taxon>
        <taxon>OSLEUM clade</taxon>
        <taxon>Lecanoromycetidae</taxon>
        <taxon>Lecanorales</taxon>
        <taxon>Lecanorineae</taxon>
        <taxon>Parmeliaceae</taxon>
        <taxon>Letharia</taxon>
    </lineage>
</organism>
<proteinExistence type="predicted"/>
<dbReference type="AlphaFoldDB" id="A0A8H6CEC4"/>
<name>A0A8H6CEC4_9LECA</name>
<keyword evidence="2" id="KW-1185">Reference proteome</keyword>
<evidence type="ECO:0000313" key="1">
    <source>
        <dbReference type="EMBL" id="KAF6221907.1"/>
    </source>
</evidence>
<evidence type="ECO:0000313" key="2">
    <source>
        <dbReference type="Proteomes" id="UP000593566"/>
    </source>
</evidence>
<sequence length="114" mass="13101">MAENMQFGDRTLFLPDLQQQRHRFLSRRAAQTYRCADLAWFEIRHLQKTFGLTDVLILQEFDDDSCVISSHQGVARMMTFDATRAELVALGKDEEGCLVNVQRRGAVNEVKKPV</sequence>
<accession>A0A8H6CEC4</accession>
<dbReference type="Proteomes" id="UP000593566">
    <property type="component" value="Unassembled WGS sequence"/>
</dbReference>
<dbReference type="EMBL" id="JACCJB010000013">
    <property type="protein sequence ID" value="KAF6221907.1"/>
    <property type="molecule type" value="Genomic_DNA"/>
</dbReference>
<comment type="caution">
    <text evidence="1">The sequence shown here is derived from an EMBL/GenBank/DDBJ whole genome shotgun (WGS) entry which is preliminary data.</text>
</comment>
<reference evidence="1 2" key="1">
    <citation type="journal article" date="2020" name="Genomics">
        <title>Complete, high-quality genomes from long-read metagenomic sequencing of two wolf lichen thalli reveals enigmatic genome architecture.</title>
        <authorList>
            <person name="McKenzie S.K."/>
            <person name="Walston R.F."/>
            <person name="Allen J.L."/>
        </authorList>
    </citation>
    <scope>NUCLEOTIDE SEQUENCE [LARGE SCALE GENOMIC DNA]</scope>
    <source>
        <strain evidence="1">WasteWater1</strain>
    </source>
</reference>
<gene>
    <name evidence="1" type="ORF">HO133_001875</name>
</gene>
<dbReference type="RefSeq" id="XP_037151342.1">
    <property type="nucleotide sequence ID" value="XM_037292803.1"/>
</dbReference>
<protein>
    <submittedName>
        <fullName evidence="1">Uncharacterized protein</fullName>
    </submittedName>
</protein>